<name>A0A369J095_HYPMA</name>
<feature type="compositionally biased region" description="Polar residues" evidence="1">
    <location>
        <begin position="67"/>
        <end position="78"/>
    </location>
</feature>
<evidence type="ECO:0000313" key="3">
    <source>
        <dbReference type="EMBL" id="RDB15428.1"/>
    </source>
</evidence>
<sequence>MVPATLFYLSSSIGWDTLVVSLELMSSNKKRKGHNDEDENVPVAAKASKRTSHSDAPTARQPKRAGSGQSKANTSVQKTADIPDRPKRQNAGQGGAIAQLRAAGERIRPDLRTPTPKPATNDIPENIQRNTMAPPQAKPAMKNTAVVVKKHDPPLGSGPAKPIHQGSNDKGSVGGFGFHSNFSPTIAQRAPPSPPPSQRPSLVMKAPAPLELRFPQELTTGNISRSQAMTSRRRHGHDYDEIVPDSNDEEELQGPRSSDESDAFVPDPEEQEEMDADPDADVDVDVQMTNRSEEELEEGSQEPQDLFIDEQSPDEDERQAAQALAALNGAASQHRSSSVDPFSVVDAHRSRNRKVHAPNPKVLQAAQNRQHATTRSASNDDEELMAGDADTEDNAGPRKQRATRNSNISSGEERKPTQIRYYPGPWIEILDNAKRKFRLYVHTQEGFPEKTTAILLTIKEFILEAVAEYKHVSNVPLDESLYNAQHMCNLVFGDTSTFRGRIKSLACHMLSNHFYDVLHPVIEDGHNQYYLEQMISNCVEGILAKGKCFLGGLDDEGHTKNFGHPMIADLCMTFYYKGPDSLAALYPEMFDKSLPRGCLAMACVCILHALREFRNGYHIPGDFKGETYASAYQGIWELIDSVDEHEYHGPSLERTLEAIARDGMHKYRRRRGRASDFDLAVVLD</sequence>
<feature type="compositionally biased region" description="Acidic residues" evidence="1">
    <location>
        <begin position="241"/>
        <end position="252"/>
    </location>
</feature>
<feature type="compositionally biased region" description="Low complexity" evidence="1">
    <location>
        <begin position="320"/>
        <end position="331"/>
    </location>
</feature>
<dbReference type="InParanoid" id="A0A369J095"/>
<keyword evidence="4" id="KW-1185">Reference proteome</keyword>
<feature type="compositionally biased region" description="Acidic residues" evidence="1">
    <location>
        <begin position="307"/>
        <end position="317"/>
    </location>
</feature>
<dbReference type="OrthoDB" id="3070412at2759"/>
<dbReference type="EMBL" id="LUEZ02000158">
    <property type="protein sequence ID" value="RDB15428.1"/>
    <property type="molecule type" value="Genomic_DNA"/>
</dbReference>
<dbReference type="STRING" id="39966.A0A369J095"/>
<feature type="region of interest" description="Disordered" evidence="1">
    <location>
        <begin position="154"/>
        <end position="415"/>
    </location>
</feature>
<organism evidence="3 4">
    <name type="scientific">Hypsizygus marmoreus</name>
    <name type="common">White beech mushroom</name>
    <name type="synonym">Agaricus marmoreus</name>
    <dbReference type="NCBI Taxonomy" id="39966"/>
    <lineage>
        <taxon>Eukaryota</taxon>
        <taxon>Fungi</taxon>
        <taxon>Dikarya</taxon>
        <taxon>Basidiomycota</taxon>
        <taxon>Agaricomycotina</taxon>
        <taxon>Agaricomycetes</taxon>
        <taxon>Agaricomycetidae</taxon>
        <taxon>Agaricales</taxon>
        <taxon>Tricholomatineae</taxon>
        <taxon>Lyophyllaceae</taxon>
        <taxon>Hypsizygus</taxon>
    </lineage>
</organism>
<feature type="compositionally biased region" description="Acidic residues" evidence="1">
    <location>
        <begin position="379"/>
        <end position="393"/>
    </location>
</feature>
<proteinExistence type="predicted"/>
<dbReference type="Proteomes" id="UP000076154">
    <property type="component" value="Unassembled WGS sequence"/>
</dbReference>
<dbReference type="Pfam" id="PF20149">
    <property type="entry name" value="DUF6532"/>
    <property type="match status" value="1"/>
</dbReference>
<evidence type="ECO:0000313" key="4">
    <source>
        <dbReference type="Proteomes" id="UP000076154"/>
    </source>
</evidence>
<gene>
    <name evidence="3" type="ORF">Hypma_004171</name>
</gene>
<comment type="caution">
    <text evidence="3">The sequence shown here is derived from an EMBL/GenBank/DDBJ whole genome shotgun (WGS) entry which is preliminary data.</text>
</comment>
<feature type="region of interest" description="Disordered" evidence="1">
    <location>
        <begin position="28"/>
        <end position="127"/>
    </location>
</feature>
<accession>A0A369J095</accession>
<reference evidence="3" key="1">
    <citation type="submission" date="2018-04" db="EMBL/GenBank/DDBJ databases">
        <title>Whole genome sequencing of Hypsizygus marmoreus.</title>
        <authorList>
            <person name="Choi I.-G."/>
            <person name="Min B."/>
            <person name="Kim J.-G."/>
            <person name="Kim S."/>
            <person name="Oh Y.-L."/>
            <person name="Kong W.-S."/>
            <person name="Park H."/>
            <person name="Jeong J."/>
            <person name="Song E.-S."/>
        </authorList>
    </citation>
    <scope>NUCLEOTIDE SEQUENCE [LARGE SCALE GENOMIC DNA]</scope>
    <source>
        <strain evidence="3">51987-8</strain>
    </source>
</reference>
<evidence type="ECO:0000256" key="1">
    <source>
        <dbReference type="SAM" id="MobiDB-lite"/>
    </source>
</evidence>
<dbReference type="AlphaFoldDB" id="A0A369J095"/>
<feature type="compositionally biased region" description="Polar residues" evidence="1">
    <location>
        <begin position="365"/>
        <end position="377"/>
    </location>
</feature>
<feature type="compositionally biased region" description="Acidic residues" evidence="1">
    <location>
        <begin position="267"/>
        <end position="284"/>
    </location>
</feature>
<protein>
    <recommendedName>
        <fullName evidence="2">DUF6532 domain-containing protein</fullName>
    </recommendedName>
</protein>
<evidence type="ECO:0000259" key="2">
    <source>
        <dbReference type="Pfam" id="PF20149"/>
    </source>
</evidence>
<feature type="domain" description="DUF6532" evidence="2">
    <location>
        <begin position="433"/>
        <end position="640"/>
    </location>
</feature>
<feature type="compositionally biased region" description="Polar residues" evidence="1">
    <location>
        <begin position="217"/>
        <end position="230"/>
    </location>
</feature>
<dbReference type="InterPro" id="IPR045341">
    <property type="entry name" value="DUF6532"/>
</dbReference>